<accession>A0A9Q0Z9C7</accession>
<proteinExistence type="predicted"/>
<protein>
    <submittedName>
        <fullName evidence="1">Uncharacterized protein</fullName>
    </submittedName>
</protein>
<sequence>MATEVTVLYSCYVLNVLNTCRHSPNWIILNVL</sequence>
<reference evidence="1" key="2">
    <citation type="journal article" date="2023" name="Int. J. Mol. Sci.">
        <title>De Novo Assembly and Annotation of 11 Diverse Shrub Willow (Salix) Genomes Reveals Novel Gene Organization in Sex-Linked Regions.</title>
        <authorList>
            <person name="Hyden B."/>
            <person name="Feng K."/>
            <person name="Yates T.B."/>
            <person name="Jawdy S."/>
            <person name="Cereghino C."/>
            <person name="Smart L.B."/>
            <person name="Muchero W."/>
        </authorList>
    </citation>
    <scope>NUCLEOTIDE SEQUENCE</scope>
    <source>
        <tissue evidence="1">Shoot tip</tissue>
    </source>
</reference>
<evidence type="ECO:0000313" key="2">
    <source>
        <dbReference type="Proteomes" id="UP001151532"/>
    </source>
</evidence>
<name>A0A9Q0Z9C7_SALPP</name>
<comment type="caution">
    <text evidence="1">The sequence shown here is derived from an EMBL/GenBank/DDBJ whole genome shotgun (WGS) entry which is preliminary data.</text>
</comment>
<keyword evidence="2" id="KW-1185">Reference proteome</keyword>
<dbReference type="AlphaFoldDB" id="A0A9Q0Z9C7"/>
<gene>
    <name evidence="1" type="ORF">OIU79_004241</name>
</gene>
<reference evidence="1" key="1">
    <citation type="submission" date="2022-11" db="EMBL/GenBank/DDBJ databases">
        <authorList>
            <person name="Hyden B.L."/>
            <person name="Feng K."/>
            <person name="Yates T."/>
            <person name="Jawdy S."/>
            <person name="Smart L.B."/>
            <person name="Muchero W."/>
        </authorList>
    </citation>
    <scope>NUCLEOTIDE SEQUENCE</scope>
    <source>
        <tissue evidence="1">Shoot tip</tissue>
    </source>
</reference>
<evidence type="ECO:0000313" key="1">
    <source>
        <dbReference type="EMBL" id="KAJ6726041.1"/>
    </source>
</evidence>
<organism evidence="1 2">
    <name type="scientific">Salix purpurea</name>
    <name type="common">Purple osier willow</name>
    <dbReference type="NCBI Taxonomy" id="77065"/>
    <lineage>
        <taxon>Eukaryota</taxon>
        <taxon>Viridiplantae</taxon>
        <taxon>Streptophyta</taxon>
        <taxon>Embryophyta</taxon>
        <taxon>Tracheophyta</taxon>
        <taxon>Spermatophyta</taxon>
        <taxon>Magnoliopsida</taxon>
        <taxon>eudicotyledons</taxon>
        <taxon>Gunneridae</taxon>
        <taxon>Pentapetalae</taxon>
        <taxon>rosids</taxon>
        <taxon>fabids</taxon>
        <taxon>Malpighiales</taxon>
        <taxon>Salicaceae</taxon>
        <taxon>Saliceae</taxon>
        <taxon>Salix</taxon>
    </lineage>
</organism>
<dbReference type="EMBL" id="JAPFFK010000013">
    <property type="protein sequence ID" value="KAJ6726041.1"/>
    <property type="molecule type" value="Genomic_DNA"/>
</dbReference>
<dbReference type="Proteomes" id="UP001151532">
    <property type="component" value="Chromosome 8"/>
</dbReference>